<dbReference type="RefSeq" id="WP_311703594.1">
    <property type="nucleotide sequence ID" value="NZ_JAVREL010000003.1"/>
</dbReference>
<evidence type="ECO:0000259" key="4">
    <source>
        <dbReference type="SMART" id="SM00656"/>
    </source>
</evidence>
<dbReference type="Gene3D" id="2.160.20.10">
    <property type="entry name" value="Single-stranded right-handed beta-helix, Pectin lyase-like"/>
    <property type="match status" value="2"/>
</dbReference>
<sequence length="486" mass="51141">MRFRRSLTVPRLLAAVLVLFALTASAGASAAPAAAPPGAIWSDAPVGFASLDAAGQDGTTGGAGGPSVTVRDMAGLVHYAQADEPYVIQVAGTIEVEPFGDMIRVAPDKTIIGLGRDATIVGGGFHLDQVANVIIRNLTFRDSYIPGDWDGKTPENDNDAIRLDTSHHVWVDHCAFLRAGDGLVDVRRDSDYVTLSWNVFADHNKTLGIGWTANVITKITVHHNWFRNTYQRNPSIDNTEAAHLFNNYFENFGQYGTMSRGAARVVAERNYYATGQDPLVVKDPGAELVQRGNVLRGTWGRADEAGEAFAPEAFYDYTADPARAVPGIVGDHAGPAGYAPERLRGTVTVSLDGDGDYASVRAALGAVAANPGGPVTIEVEPGVYREQVHAWPAASGVTVRGATGDPADVVLTYDMGAEQAKFYGGLNGAAGSATLSVLADQVTLAGLTLDNAYAGEGPAVALYSTGRGLELDNVVLHGDHTTRPAA</sequence>
<keyword evidence="2" id="KW-0624">Polysaccharide degradation</keyword>
<dbReference type="InterPro" id="IPR012334">
    <property type="entry name" value="Pectin_lyas_fold"/>
</dbReference>
<dbReference type="Proteomes" id="UP001183246">
    <property type="component" value="Unassembled WGS sequence"/>
</dbReference>
<dbReference type="EMBL" id="JAVREL010000003">
    <property type="protein sequence ID" value="MDT0342463.1"/>
    <property type="molecule type" value="Genomic_DNA"/>
</dbReference>
<keyword evidence="1 2" id="KW-0456">Lyase</keyword>
<dbReference type="SUPFAM" id="SSF51126">
    <property type="entry name" value="Pectin lyase-like"/>
    <property type="match status" value="2"/>
</dbReference>
<feature type="chain" id="PRO_5045174589" description="Pectate lyase domain-containing protein" evidence="3">
    <location>
        <begin position="31"/>
        <end position="486"/>
    </location>
</feature>
<feature type="signal peptide" evidence="3">
    <location>
        <begin position="1"/>
        <end position="30"/>
    </location>
</feature>
<comment type="similarity">
    <text evidence="2">Belongs to the polysaccharide lyase 1 family.</text>
</comment>
<accession>A0ABU2MM76</accession>
<organism evidence="5 6">
    <name type="scientific">Streptomyces litchfieldiae</name>
    <dbReference type="NCBI Taxonomy" id="3075543"/>
    <lineage>
        <taxon>Bacteria</taxon>
        <taxon>Bacillati</taxon>
        <taxon>Actinomycetota</taxon>
        <taxon>Actinomycetes</taxon>
        <taxon>Kitasatosporales</taxon>
        <taxon>Streptomycetaceae</taxon>
        <taxon>Streptomyces</taxon>
    </lineage>
</organism>
<evidence type="ECO:0000256" key="3">
    <source>
        <dbReference type="SAM" id="SignalP"/>
    </source>
</evidence>
<comment type="caution">
    <text evidence="5">The sequence shown here is derived from an EMBL/GenBank/DDBJ whole genome shotgun (WGS) entry which is preliminary data.</text>
</comment>
<feature type="domain" description="Pectate lyase" evidence="4">
    <location>
        <begin position="66"/>
        <end position="278"/>
    </location>
</feature>
<dbReference type="InterPro" id="IPR045032">
    <property type="entry name" value="PEL"/>
</dbReference>
<evidence type="ECO:0000256" key="2">
    <source>
        <dbReference type="RuleBase" id="RU361173"/>
    </source>
</evidence>
<protein>
    <recommendedName>
        <fullName evidence="4">Pectate lyase domain-containing protein</fullName>
    </recommendedName>
</protein>
<dbReference type="PANTHER" id="PTHR31683:SF18">
    <property type="entry name" value="PECTATE LYASE 21-RELATED"/>
    <property type="match status" value="1"/>
</dbReference>
<keyword evidence="2" id="KW-0964">Secreted</keyword>
<name>A0ABU2MM76_9ACTN</name>
<dbReference type="InterPro" id="IPR011050">
    <property type="entry name" value="Pectin_lyase_fold/virulence"/>
</dbReference>
<dbReference type="InterPro" id="IPR002022">
    <property type="entry name" value="Pec_lyase"/>
</dbReference>
<comment type="subcellular location">
    <subcellularLocation>
        <location evidence="2">Secreted</location>
    </subcellularLocation>
</comment>
<evidence type="ECO:0000256" key="1">
    <source>
        <dbReference type="ARBA" id="ARBA00023239"/>
    </source>
</evidence>
<evidence type="ECO:0000313" key="5">
    <source>
        <dbReference type="EMBL" id="MDT0342463.1"/>
    </source>
</evidence>
<keyword evidence="3" id="KW-0732">Signal</keyword>
<dbReference type="Pfam" id="PF00544">
    <property type="entry name" value="Pectate_lyase_4"/>
    <property type="match status" value="1"/>
</dbReference>
<dbReference type="PANTHER" id="PTHR31683">
    <property type="entry name" value="PECTATE LYASE 18-RELATED"/>
    <property type="match status" value="1"/>
</dbReference>
<evidence type="ECO:0000313" key="6">
    <source>
        <dbReference type="Proteomes" id="UP001183246"/>
    </source>
</evidence>
<keyword evidence="2" id="KW-0119">Carbohydrate metabolism</keyword>
<dbReference type="SMART" id="SM00656">
    <property type="entry name" value="Amb_all"/>
    <property type="match status" value="1"/>
</dbReference>
<reference evidence="6" key="1">
    <citation type="submission" date="2023-07" db="EMBL/GenBank/DDBJ databases">
        <title>30 novel species of actinomycetes from the DSMZ collection.</title>
        <authorList>
            <person name="Nouioui I."/>
        </authorList>
    </citation>
    <scope>NUCLEOTIDE SEQUENCE [LARGE SCALE GENOMIC DNA]</scope>
    <source>
        <strain evidence="6">DSM 44938</strain>
    </source>
</reference>
<proteinExistence type="inferred from homology"/>
<gene>
    <name evidence="5" type="ORF">RM590_07460</name>
</gene>
<keyword evidence="6" id="KW-1185">Reference proteome</keyword>